<keyword evidence="13" id="KW-0418">Kinase</keyword>
<evidence type="ECO:0000256" key="1">
    <source>
        <dbReference type="ARBA" id="ARBA00000312"/>
    </source>
</evidence>
<evidence type="ECO:0000256" key="9">
    <source>
        <dbReference type="ARBA" id="ARBA00012523"/>
    </source>
</evidence>
<keyword evidence="12" id="KW-0547">Nucleotide-binding</keyword>
<evidence type="ECO:0000256" key="2">
    <source>
        <dbReference type="ARBA" id="ARBA00000711"/>
    </source>
</evidence>
<comment type="function">
    <text evidence="4">Catalyzes ATP-dependent phosphorylation of adenosylcobinamide and addition of GMP to adenosylcobinamide phosphate.</text>
</comment>
<evidence type="ECO:0000256" key="7">
    <source>
        <dbReference type="ARBA" id="ARBA00007490"/>
    </source>
</evidence>
<keyword evidence="14" id="KW-0067">ATP-binding</keyword>
<accession>A0ABD3QCZ0</accession>
<evidence type="ECO:0000256" key="11">
    <source>
        <dbReference type="ARBA" id="ARBA00022679"/>
    </source>
</evidence>
<dbReference type="Pfam" id="PF14251">
    <property type="entry name" value="PterinBD-DUF4346"/>
    <property type="match status" value="1"/>
</dbReference>
<comment type="catalytic activity">
    <reaction evidence="1">
        <text>adenosylcob(III)inamide + ATP = adenosylcob(III)inamide phosphate + ADP + H(+)</text>
        <dbReference type="Rhea" id="RHEA:15769"/>
        <dbReference type="ChEBI" id="CHEBI:2480"/>
        <dbReference type="ChEBI" id="CHEBI:15378"/>
        <dbReference type="ChEBI" id="CHEBI:30616"/>
        <dbReference type="ChEBI" id="CHEBI:58502"/>
        <dbReference type="ChEBI" id="CHEBI:456216"/>
        <dbReference type="EC" id="2.7.1.156"/>
    </reaction>
</comment>
<evidence type="ECO:0000256" key="15">
    <source>
        <dbReference type="ARBA" id="ARBA00023134"/>
    </source>
</evidence>
<evidence type="ECO:0000256" key="13">
    <source>
        <dbReference type="ARBA" id="ARBA00022777"/>
    </source>
</evidence>
<dbReference type="SUPFAM" id="SSF52540">
    <property type="entry name" value="P-loop containing nucleoside triphosphate hydrolases"/>
    <property type="match status" value="1"/>
</dbReference>
<comment type="catalytic activity">
    <reaction evidence="2">
        <text>adenosylcob(III)inamide phosphate + GTP + H(+) = adenosylcob(III)inamide-GDP + diphosphate</text>
        <dbReference type="Rhea" id="RHEA:22712"/>
        <dbReference type="ChEBI" id="CHEBI:15378"/>
        <dbReference type="ChEBI" id="CHEBI:33019"/>
        <dbReference type="ChEBI" id="CHEBI:37565"/>
        <dbReference type="ChEBI" id="CHEBI:58502"/>
        <dbReference type="ChEBI" id="CHEBI:60487"/>
        <dbReference type="EC" id="2.7.7.62"/>
    </reaction>
</comment>
<organism evidence="19 20">
    <name type="scientific">Cyclotella cryptica</name>
    <dbReference type="NCBI Taxonomy" id="29204"/>
    <lineage>
        <taxon>Eukaryota</taxon>
        <taxon>Sar</taxon>
        <taxon>Stramenopiles</taxon>
        <taxon>Ochrophyta</taxon>
        <taxon>Bacillariophyta</taxon>
        <taxon>Coscinodiscophyceae</taxon>
        <taxon>Thalassiosirophycidae</taxon>
        <taxon>Stephanodiscales</taxon>
        <taxon>Stephanodiscaceae</taxon>
        <taxon>Cyclotella</taxon>
    </lineage>
</organism>
<feature type="domain" description="DUF4346" evidence="18">
    <location>
        <begin position="235"/>
        <end position="339"/>
    </location>
</feature>
<reference evidence="19 20" key="1">
    <citation type="journal article" date="2020" name="G3 (Bethesda)">
        <title>Improved Reference Genome for Cyclotella cryptica CCMP332, a Model for Cell Wall Morphogenesis, Salinity Adaptation, and Lipid Production in Diatoms (Bacillariophyta).</title>
        <authorList>
            <person name="Roberts W.R."/>
            <person name="Downey K.M."/>
            <person name="Ruck E.C."/>
            <person name="Traller J.C."/>
            <person name="Alverson A.J."/>
        </authorList>
    </citation>
    <scope>NUCLEOTIDE SEQUENCE [LARGE SCALE GENOMIC DNA]</scope>
    <source>
        <strain evidence="19 20">CCMP332</strain>
    </source>
</reference>
<evidence type="ECO:0000256" key="5">
    <source>
        <dbReference type="ARBA" id="ARBA00004692"/>
    </source>
</evidence>
<protein>
    <recommendedName>
        <fullName evidence="16">Adenosylcobinamide kinase</fullName>
        <ecNumber evidence="8">2.7.1.156</ecNumber>
        <ecNumber evidence="9">2.7.7.62</ecNumber>
    </recommendedName>
    <alternativeName>
        <fullName evidence="17">Adenosylcobinamide-phosphate guanylyltransferase</fullName>
    </alternativeName>
</protein>
<gene>
    <name evidence="19" type="ORF">HJC23_005759</name>
</gene>
<keyword evidence="11" id="KW-0808">Transferase</keyword>
<dbReference type="InterPro" id="IPR027417">
    <property type="entry name" value="P-loop_NTPase"/>
</dbReference>
<evidence type="ECO:0000256" key="10">
    <source>
        <dbReference type="ARBA" id="ARBA00022573"/>
    </source>
</evidence>
<evidence type="ECO:0000259" key="18">
    <source>
        <dbReference type="Pfam" id="PF14251"/>
    </source>
</evidence>
<keyword evidence="20" id="KW-1185">Reference proteome</keyword>
<dbReference type="PANTHER" id="PTHR34848">
    <property type="match status" value="1"/>
</dbReference>
<comment type="similarity">
    <text evidence="7">Belongs to the CobU/CobP family.</text>
</comment>
<dbReference type="GO" id="GO:0005525">
    <property type="term" value="F:GTP binding"/>
    <property type="evidence" value="ECO:0007669"/>
    <property type="project" value="UniProtKB-KW"/>
</dbReference>
<keyword evidence="15" id="KW-0342">GTP-binding</keyword>
<sequence>MPATIYLITGGCRSGKSRYAQTLCEKLSSSPIYLATSSSEGEYVDESMRERIRRHQSDRDEKIWTTVEESLYPSAHLKEFEGRVVLLDCLSLWLTNFMLECKAFSMNEEVNGGTISKDDRLCAAERALNAAKEEFDKLAKQWNTTFVVVTNEVGSGTHGSDGIARTFIDYQGFLNQYVASKAWRVVQMVSGCPNIIKQDYGNSKKSHSAIPTTPDDKDEAFIVDKYLSSRGIKMDDKGYFIIKLCDKRIVASFYSCIVNEKGEVCDLNGVKIPCCNGSKNTREPMKEWSARTAKELCVDIFEKWEDAAKIFSIGHAAYVGREAMRAEQSLYANGFYQQD</sequence>
<dbReference type="EC" id="2.7.1.156" evidence="8"/>
<proteinExistence type="inferred from homology"/>
<evidence type="ECO:0000313" key="19">
    <source>
        <dbReference type="EMBL" id="KAL3798198.1"/>
    </source>
</evidence>
<dbReference type="Proteomes" id="UP001516023">
    <property type="component" value="Unassembled WGS sequence"/>
</dbReference>
<evidence type="ECO:0000313" key="20">
    <source>
        <dbReference type="Proteomes" id="UP001516023"/>
    </source>
</evidence>
<dbReference type="GO" id="GO:0043752">
    <property type="term" value="F:adenosylcobinamide kinase activity"/>
    <property type="evidence" value="ECO:0007669"/>
    <property type="project" value="UniProtKB-EC"/>
</dbReference>
<evidence type="ECO:0000256" key="8">
    <source>
        <dbReference type="ARBA" id="ARBA00012016"/>
    </source>
</evidence>
<dbReference type="Gene3D" id="3.40.50.300">
    <property type="entry name" value="P-loop containing nucleotide triphosphate hydrolases"/>
    <property type="match status" value="1"/>
</dbReference>
<dbReference type="EMBL" id="JABMIG020000048">
    <property type="protein sequence ID" value="KAL3798198.1"/>
    <property type="molecule type" value="Genomic_DNA"/>
</dbReference>
<evidence type="ECO:0000256" key="16">
    <source>
        <dbReference type="ARBA" id="ARBA00029570"/>
    </source>
</evidence>
<evidence type="ECO:0000256" key="6">
    <source>
        <dbReference type="ARBA" id="ARBA00005159"/>
    </source>
</evidence>
<dbReference type="GO" id="GO:0008820">
    <property type="term" value="F:cobinamide phosphate guanylyltransferase activity"/>
    <property type="evidence" value="ECO:0007669"/>
    <property type="project" value="UniProtKB-EC"/>
</dbReference>
<dbReference type="CDD" id="cd00544">
    <property type="entry name" value="CobU"/>
    <property type="match status" value="1"/>
</dbReference>
<dbReference type="InterPro" id="IPR025595">
    <property type="entry name" value="PterinBD-DUF4346"/>
</dbReference>
<comment type="caution">
    <text evidence="19">The sequence shown here is derived from an EMBL/GenBank/DDBJ whole genome shotgun (WGS) entry which is preliminary data.</text>
</comment>
<evidence type="ECO:0000256" key="14">
    <source>
        <dbReference type="ARBA" id="ARBA00022840"/>
    </source>
</evidence>
<dbReference type="GO" id="GO:0005524">
    <property type="term" value="F:ATP binding"/>
    <property type="evidence" value="ECO:0007669"/>
    <property type="project" value="UniProtKB-KW"/>
</dbReference>
<dbReference type="PANTHER" id="PTHR34848:SF1">
    <property type="entry name" value="BIFUNCTIONAL ADENOSYLCOBALAMIN BIOSYNTHESIS PROTEIN COBU"/>
    <property type="match status" value="1"/>
</dbReference>
<evidence type="ECO:0000256" key="12">
    <source>
        <dbReference type="ARBA" id="ARBA00022741"/>
    </source>
</evidence>
<comment type="catalytic activity">
    <reaction evidence="3">
        <text>adenosylcob(III)inamide + GTP = adenosylcob(III)inamide phosphate + GDP + H(+)</text>
        <dbReference type="Rhea" id="RHEA:15765"/>
        <dbReference type="ChEBI" id="CHEBI:2480"/>
        <dbReference type="ChEBI" id="CHEBI:15378"/>
        <dbReference type="ChEBI" id="CHEBI:37565"/>
        <dbReference type="ChEBI" id="CHEBI:58189"/>
        <dbReference type="ChEBI" id="CHEBI:58502"/>
        <dbReference type="EC" id="2.7.1.156"/>
    </reaction>
</comment>
<name>A0ABD3QCZ0_9STRA</name>
<dbReference type="Pfam" id="PF02283">
    <property type="entry name" value="CobU"/>
    <property type="match status" value="1"/>
</dbReference>
<comment type="pathway">
    <text evidence="6">Cofactor biosynthesis; adenosylcobalamin biosynthesis; adenosylcobalamin from cob(II)yrinate a,c-diamide: step 5/7.</text>
</comment>
<dbReference type="AlphaFoldDB" id="A0ABD3QCZ0"/>
<evidence type="ECO:0000256" key="4">
    <source>
        <dbReference type="ARBA" id="ARBA00003889"/>
    </source>
</evidence>
<evidence type="ECO:0000256" key="3">
    <source>
        <dbReference type="ARBA" id="ARBA00001522"/>
    </source>
</evidence>
<evidence type="ECO:0000256" key="17">
    <source>
        <dbReference type="ARBA" id="ARBA00030571"/>
    </source>
</evidence>
<comment type="pathway">
    <text evidence="5">Cofactor biosynthesis; adenosylcobalamin biosynthesis; adenosylcobalamin from cob(II)yrinate a,c-diamide: step 6/7.</text>
</comment>
<keyword evidence="10" id="KW-0169">Cobalamin biosynthesis</keyword>
<dbReference type="EC" id="2.7.7.62" evidence="9"/>
<dbReference type="InterPro" id="IPR003203">
    <property type="entry name" value="CobU/CobP"/>
</dbReference>